<dbReference type="PROSITE" id="PS51201">
    <property type="entry name" value="RCK_N"/>
    <property type="match status" value="1"/>
</dbReference>
<organism evidence="3">
    <name type="scientific">Thermodesulforhabdus norvegica</name>
    <dbReference type="NCBI Taxonomy" id="39841"/>
    <lineage>
        <taxon>Bacteria</taxon>
        <taxon>Pseudomonadati</taxon>
        <taxon>Thermodesulfobacteriota</taxon>
        <taxon>Syntrophobacteria</taxon>
        <taxon>Syntrophobacterales</taxon>
        <taxon>Thermodesulforhabdaceae</taxon>
        <taxon>Thermodesulforhabdus</taxon>
    </lineage>
</organism>
<accession>A0A7C1B0C6</accession>
<dbReference type="PANTHER" id="PTHR43833">
    <property type="entry name" value="POTASSIUM CHANNEL PROTEIN 2-RELATED-RELATED"/>
    <property type="match status" value="1"/>
</dbReference>
<dbReference type="AlphaFoldDB" id="A0A7C1B0C6"/>
<dbReference type="InterPro" id="IPR036721">
    <property type="entry name" value="RCK_C_sf"/>
</dbReference>
<dbReference type="PANTHER" id="PTHR43833:SF7">
    <property type="entry name" value="KTR SYSTEM POTASSIUM UPTAKE PROTEIN C"/>
    <property type="match status" value="1"/>
</dbReference>
<evidence type="ECO:0000259" key="2">
    <source>
        <dbReference type="PROSITE" id="PS51202"/>
    </source>
</evidence>
<reference evidence="3" key="1">
    <citation type="journal article" date="2020" name="mSystems">
        <title>Genome- and Community-Level Interaction Insights into Carbon Utilization and Element Cycling Functions of Hydrothermarchaeota in Hydrothermal Sediment.</title>
        <authorList>
            <person name="Zhou Z."/>
            <person name="Liu Y."/>
            <person name="Xu W."/>
            <person name="Pan J."/>
            <person name="Luo Z.H."/>
            <person name="Li M."/>
        </authorList>
    </citation>
    <scope>NUCLEOTIDE SEQUENCE [LARGE SCALE GENOMIC DNA]</scope>
    <source>
        <strain evidence="3">HyVt-19</strain>
    </source>
</reference>
<dbReference type="Gene3D" id="3.30.70.1450">
    <property type="entry name" value="Regulator of K+ conductance, C-terminal domain"/>
    <property type="match status" value="1"/>
</dbReference>
<dbReference type="SUPFAM" id="SSF51735">
    <property type="entry name" value="NAD(P)-binding Rossmann-fold domains"/>
    <property type="match status" value="1"/>
</dbReference>
<dbReference type="GO" id="GO:0008324">
    <property type="term" value="F:monoatomic cation transmembrane transporter activity"/>
    <property type="evidence" value="ECO:0007669"/>
    <property type="project" value="InterPro"/>
</dbReference>
<proteinExistence type="predicted"/>
<dbReference type="GO" id="GO:0006813">
    <property type="term" value="P:potassium ion transport"/>
    <property type="evidence" value="ECO:0007669"/>
    <property type="project" value="InterPro"/>
</dbReference>
<dbReference type="SUPFAM" id="SSF116726">
    <property type="entry name" value="TrkA C-terminal domain-like"/>
    <property type="match status" value="1"/>
</dbReference>
<sequence length="222" mass="24925">MRTAQIAIIGLGNFGYYLGRDLYSRGHEVIGLDINKEAVQRVRHEISEAVVADARDREVLESLGIQDVDIAVVAIGTNMLASILSTFNLREIGVKKIYAKALSEEHGKILQKVGAHHIIFPERDVAQGLARRIHNPNMLDYLPFQEDYAIFEISAPESFYERTLRDLDLINKYGIQVIAIRSPRSKTLQFIPKASYQIRPGDALILLGSHKGMENLEGDIKD</sequence>
<dbReference type="Gene3D" id="3.40.50.720">
    <property type="entry name" value="NAD(P)-binding Rossmann-like Domain"/>
    <property type="match status" value="1"/>
</dbReference>
<feature type="domain" description="RCK N-terminal" evidence="1">
    <location>
        <begin position="3"/>
        <end position="119"/>
    </location>
</feature>
<name>A0A7C1B0C6_9BACT</name>
<dbReference type="Pfam" id="PF02080">
    <property type="entry name" value="TrkA_C"/>
    <property type="match status" value="1"/>
</dbReference>
<comment type="caution">
    <text evidence="3">The sequence shown here is derived from an EMBL/GenBank/DDBJ whole genome shotgun (WGS) entry which is preliminary data.</text>
</comment>
<evidence type="ECO:0000259" key="1">
    <source>
        <dbReference type="PROSITE" id="PS51201"/>
    </source>
</evidence>
<dbReference type="InterPro" id="IPR036291">
    <property type="entry name" value="NAD(P)-bd_dom_sf"/>
</dbReference>
<dbReference type="EMBL" id="DQZW01000133">
    <property type="protein sequence ID" value="HDL89820.1"/>
    <property type="molecule type" value="Genomic_DNA"/>
</dbReference>
<protein>
    <submittedName>
        <fullName evidence="3">TrkA family potassium uptake protein</fullName>
    </submittedName>
</protein>
<dbReference type="InterPro" id="IPR050721">
    <property type="entry name" value="Trk_Ktr_HKT_K-transport"/>
</dbReference>
<gene>
    <name evidence="3" type="ORF">ENG14_02825</name>
</gene>
<evidence type="ECO:0000313" key="3">
    <source>
        <dbReference type="EMBL" id="HDL89820.1"/>
    </source>
</evidence>
<dbReference type="PROSITE" id="PS51202">
    <property type="entry name" value="RCK_C"/>
    <property type="match status" value="1"/>
</dbReference>
<dbReference type="Proteomes" id="UP000886355">
    <property type="component" value="Unassembled WGS sequence"/>
</dbReference>
<dbReference type="InterPro" id="IPR003148">
    <property type="entry name" value="RCK_N"/>
</dbReference>
<dbReference type="InterPro" id="IPR006037">
    <property type="entry name" value="RCK_C"/>
</dbReference>
<dbReference type="Pfam" id="PF02254">
    <property type="entry name" value="TrkA_N"/>
    <property type="match status" value="1"/>
</dbReference>
<feature type="domain" description="RCK C-terminal" evidence="2">
    <location>
        <begin position="136"/>
        <end position="222"/>
    </location>
</feature>